<feature type="compositionally biased region" description="Basic residues" evidence="1">
    <location>
        <begin position="20"/>
        <end position="32"/>
    </location>
</feature>
<dbReference type="Proteomes" id="UP001600064">
    <property type="component" value="Unassembled WGS sequence"/>
</dbReference>
<feature type="compositionally biased region" description="Basic and acidic residues" evidence="1">
    <location>
        <begin position="156"/>
        <end position="169"/>
    </location>
</feature>
<feature type="region of interest" description="Disordered" evidence="1">
    <location>
        <begin position="1"/>
        <end position="380"/>
    </location>
</feature>
<feature type="compositionally biased region" description="Acidic residues" evidence="1">
    <location>
        <begin position="296"/>
        <end position="310"/>
    </location>
</feature>
<feature type="compositionally biased region" description="Acidic residues" evidence="1">
    <location>
        <begin position="239"/>
        <end position="258"/>
    </location>
</feature>
<feature type="compositionally biased region" description="Acidic residues" evidence="1">
    <location>
        <begin position="327"/>
        <end position="341"/>
    </location>
</feature>
<feature type="compositionally biased region" description="Basic residues" evidence="1">
    <location>
        <begin position="123"/>
        <end position="132"/>
    </location>
</feature>
<feature type="compositionally biased region" description="Acidic residues" evidence="1">
    <location>
        <begin position="366"/>
        <end position="380"/>
    </location>
</feature>
<feature type="compositionally biased region" description="Low complexity" evidence="1">
    <location>
        <begin position="36"/>
        <end position="62"/>
    </location>
</feature>
<evidence type="ECO:0000259" key="2">
    <source>
        <dbReference type="Pfam" id="PF13926"/>
    </source>
</evidence>
<dbReference type="InterPro" id="IPR025451">
    <property type="entry name" value="DUF4211"/>
</dbReference>
<dbReference type="Pfam" id="PF13926">
    <property type="entry name" value="DUF4211"/>
    <property type="match status" value="1"/>
</dbReference>
<dbReference type="EMBL" id="JAZGUE010000001">
    <property type="protein sequence ID" value="KAL2271471.1"/>
    <property type="molecule type" value="Genomic_DNA"/>
</dbReference>
<feature type="region of interest" description="Disordered" evidence="1">
    <location>
        <begin position="530"/>
        <end position="553"/>
    </location>
</feature>
<comment type="caution">
    <text evidence="3">The sequence shown here is derived from an EMBL/GenBank/DDBJ whole genome shotgun (WGS) entry which is preliminary data.</text>
</comment>
<feature type="compositionally biased region" description="Polar residues" evidence="1">
    <location>
        <begin position="530"/>
        <end position="541"/>
    </location>
</feature>
<feature type="compositionally biased region" description="Basic residues" evidence="1">
    <location>
        <begin position="347"/>
        <end position="360"/>
    </location>
</feature>
<organism evidence="3 4">
    <name type="scientific">Remersonia thermophila</name>
    <dbReference type="NCBI Taxonomy" id="72144"/>
    <lineage>
        <taxon>Eukaryota</taxon>
        <taxon>Fungi</taxon>
        <taxon>Dikarya</taxon>
        <taxon>Ascomycota</taxon>
        <taxon>Pezizomycotina</taxon>
        <taxon>Sordariomycetes</taxon>
        <taxon>Sordariomycetidae</taxon>
        <taxon>Sordariales</taxon>
        <taxon>Sordariales incertae sedis</taxon>
        <taxon>Remersonia</taxon>
    </lineage>
</organism>
<sequence length="655" mass="73199">MGKRKRERQQTLEATLGRPPVRRTIKIPKQQHKTTSSAFPSSSASAPAPSSSPAATAKSSPAQRRLGQQPLSFMALSQPGGSVRSMKNKKKRLAFEDDGSSEDRGSAAEDDDDDEADEELPVKRRGAGRYRQSRLPNAKGVTTGGCGAAEDEDLESRDAEEKEGEQGEKCDDDDDDDDDLPIATPMMRRKRRAVIADSGDSDDDDDDDTPLVPSSKRRKLVPKRTAASSPIKGRKNGGGDDDSEDDNDDDDQDSDGETEQQPVQHSTRSRRVGGRKRMTQKEKARELLRRKRAGEVVDENDESSEPEDDEPAKGLYDTDSDNLALNEFEDDEEGVIGEQESEPSAAKKGKKKKKKKRKKKQKDDGSNEEEMDDDMDSFVVDDSDEPLGVPSDAYLDIPIEFTSHAHKPLKEHFRDAIEWCVQFKVNPGFSERCHGLYRIAWKRLDDEVHGLATSKFASSAWKKDFYMALRARPYYVNTEVPKADRFDGQNCGACGRSGHPAKFVIKFSGSPYYKNAANLELFLRPVEVNSTDSEQDGSNNEAAEPDVDEDGHRIPPAATEWRVGAVCGGNAETAHDLMHWKHALLDWVDARLHEEGHMLPERLADRERMRPKKLHKVVDGILDRWDREGVVRALYQDFKATLEAARNKSTSGRYR</sequence>
<name>A0ABR4DMB0_9PEZI</name>
<dbReference type="PANTHER" id="PTHR14689:SF0">
    <property type="entry name" value="COILED-COIL DOMAIN-CONTAINING PROTEIN 82"/>
    <property type="match status" value="1"/>
</dbReference>
<accession>A0ABR4DMB0</accession>
<feature type="compositionally biased region" description="Acidic residues" evidence="1">
    <location>
        <begin position="170"/>
        <end position="180"/>
    </location>
</feature>
<reference evidence="3 4" key="1">
    <citation type="journal article" date="2024" name="Commun. Biol.">
        <title>Comparative genomic analysis of thermophilic fungi reveals convergent evolutionary adaptations and gene losses.</title>
        <authorList>
            <person name="Steindorff A.S."/>
            <person name="Aguilar-Pontes M.V."/>
            <person name="Robinson A.J."/>
            <person name="Andreopoulos B."/>
            <person name="LaButti K."/>
            <person name="Kuo A."/>
            <person name="Mondo S."/>
            <person name="Riley R."/>
            <person name="Otillar R."/>
            <person name="Haridas S."/>
            <person name="Lipzen A."/>
            <person name="Grimwood J."/>
            <person name="Schmutz J."/>
            <person name="Clum A."/>
            <person name="Reid I.D."/>
            <person name="Moisan M.C."/>
            <person name="Butler G."/>
            <person name="Nguyen T.T.M."/>
            <person name="Dewar K."/>
            <person name="Conant G."/>
            <person name="Drula E."/>
            <person name="Henrissat B."/>
            <person name="Hansel C."/>
            <person name="Singer S."/>
            <person name="Hutchinson M.I."/>
            <person name="de Vries R.P."/>
            <person name="Natvig D.O."/>
            <person name="Powell A.J."/>
            <person name="Tsang A."/>
            <person name="Grigoriev I.V."/>
        </authorList>
    </citation>
    <scope>NUCLEOTIDE SEQUENCE [LARGE SCALE GENOMIC DNA]</scope>
    <source>
        <strain evidence="3 4">ATCC 22073</strain>
    </source>
</reference>
<feature type="compositionally biased region" description="Acidic residues" evidence="1">
    <location>
        <begin position="108"/>
        <end position="119"/>
    </location>
</feature>
<proteinExistence type="predicted"/>
<gene>
    <name evidence="3" type="ORF">VTJ83DRAFT_842</name>
</gene>
<feature type="compositionally biased region" description="Acidic residues" evidence="1">
    <location>
        <begin position="199"/>
        <end position="209"/>
    </location>
</feature>
<dbReference type="PANTHER" id="PTHR14689">
    <property type="entry name" value="PHORBOL-ESTER_DAG-TYPE DOMAIN-CONTAINING PROTEIN"/>
    <property type="match status" value="1"/>
</dbReference>
<feature type="compositionally biased region" description="Basic residues" evidence="1">
    <location>
        <begin position="267"/>
        <end position="278"/>
    </location>
</feature>
<dbReference type="RefSeq" id="XP_070870195.1">
    <property type="nucleotide sequence ID" value="XM_071014530.1"/>
</dbReference>
<dbReference type="GeneID" id="98129174"/>
<keyword evidence="4" id="KW-1185">Reference proteome</keyword>
<feature type="domain" description="DUF4211" evidence="2">
    <location>
        <begin position="377"/>
        <end position="515"/>
    </location>
</feature>
<evidence type="ECO:0000313" key="4">
    <source>
        <dbReference type="Proteomes" id="UP001600064"/>
    </source>
</evidence>
<protein>
    <recommendedName>
        <fullName evidence="2">DUF4211 domain-containing protein</fullName>
    </recommendedName>
</protein>
<evidence type="ECO:0000256" key="1">
    <source>
        <dbReference type="SAM" id="MobiDB-lite"/>
    </source>
</evidence>
<evidence type="ECO:0000313" key="3">
    <source>
        <dbReference type="EMBL" id="KAL2271471.1"/>
    </source>
</evidence>